<dbReference type="EMBL" id="GBRH01236391">
    <property type="protein sequence ID" value="JAD61504.1"/>
    <property type="molecule type" value="Transcribed_RNA"/>
</dbReference>
<accession>A0A0A9BC11</accession>
<name>A0A0A9BC11_ARUDO</name>
<organism evidence="1">
    <name type="scientific">Arundo donax</name>
    <name type="common">Giant reed</name>
    <name type="synonym">Donax arundinaceus</name>
    <dbReference type="NCBI Taxonomy" id="35708"/>
    <lineage>
        <taxon>Eukaryota</taxon>
        <taxon>Viridiplantae</taxon>
        <taxon>Streptophyta</taxon>
        <taxon>Embryophyta</taxon>
        <taxon>Tracheophyta</taxon>
        <taxon>Spermatophyta</taxon>
        <taxon>Magnoliopsida</taxon>
        <taxon>Liliopsida</taxon>
        <taxon>Poales</taxon>
        <taxon>Poaceae</taxon>
        <taxon>PACMAD clade</taxon>
        <taxon>Arundinoideae</taxon>
        <taxon>Arundineae</taxon>
        <taxon>Arundo</taxon>
    </lineage>
</organism>
<dbReference type="AlphaFoldDB" id="A0A0A9BC11"/>
<protein>
    <submittedName>
        <fullName evidence="1">Uncharacterized protein</fullName>
    </submittedName>
</protein>
<evidence type="ECO:0000313" key="1">
    <source>
        <dbReference type="EMBL" id="JAD61504.1"/>
    </source>
</evidence>
<proteinExistence type="predicted"/>
<reference evidence="1" key="1">
    <citation type="submission" date="2014-09" db="EMBL/GenBank/DDBJ databases">
        <authorList>
            <person name="Magalhaes I.L.F."/>
            <person name="Oliveira U."/>
            <person name="Santos F.R."/>
            <person name="Vidigal T.H.D.A."/>
            <person name="Brescovit A.D."/>
            <person name="Santos A.J."/>
        </authorList>
    </citation>
    <scope>NUCLEOTIDE SEQUENCE</scope>
    <source>
        <tissue evidence="1">Shoot tissue taken approximately 20 cm above the soil surface</tissue>
    </source>
</reference>
<sequence length="39" mass="4751">MKTYPASPIYFDFHAHSRLLLSCQILERTWAINIIHNYW</sequence>
<reference evidence="1" key="2">
    <citation type="journal article" date="2015" name="Data Brief">
        <title>Shoot transcriptome of the giant reed, Arundo donax.</title>
        <authorList>
            <person name="Barrero R.A."/>
            <person name="Guerrero F.D."/>
            <person name="Moolhuijzen P."/>
            <person name="Goolsby J.A."/>
            <person name="Tidwell J."/>
            <person name="Bellgard S.E."/>
            <person name="Bellgard M.I."/>
        </authorList>
    </citation>
    <scope>NUCLEOTIDE SEQUENCE</scope>
    <source>
        <tissue evidence="1">Shoot tissue taken approximately 20 cm above the soil surface</tissue>
    </source>
</reference>